<proteinExistence type="predicted"/>
<dbReference type="InParanoid" id="A0A1Z5R8E2"/>
<dbReference type="EMBL" id="CM000766">
    <property type="protein sequence ID" value="OQU80010.1"/>
    <property type="molecule type" value="Genomic_DNA"/>
</dbReference>
<dbReference type="Gramene" id="OQU80010">
    <property type="protein sequence ID" value="OQU80010"/>
    <property type="gene ID" value="SORBI_3007G066566"/>
</dbReference>
<feature type="compositionally biased region" description="Low complexity" evidence="1">
    <location>
        <begin position="1"/>
        <end position="11"/>
    </location>
</feature>
<name>A0A1Z5R8E2_SORBI</name>
<protein>
    <submittedName>
        <fullName evidence="2">Uncharacterized protein</fullName>
    </submittedName>
</protein>
<feature type="region of interest" description="Disordered" evidence="1">
    <location>
        <begin position="1"/>
        <end position="26"/>
    </location>
</feature>
<feature type="compositionally biased region" description="Basic residues" evidence="1">
    <location>
        <begin position="15"/>
        <end position="24"/>
    </location>
</feature>
<evidence type="ECO:0000256" key="1">
    <source>
        <dbReference type="SAM" id="MobiDB-lite"/>
    </source>
</evidence>
<reference evidence="3" key="2">
    <citation type="journal article" date="2018" name="Plant J.">
        <title>The Sorghum bicolor reference genome: improved assembly, gene annotations, a transcriptome atlas, and signatures of genome organization.</title>
        <authorList>
            <person name="McCormick R.F."/>
            <person name="Truong S.K."/>
            <person name="Sreedasyam A."/>
            <person name="Jenkins J."/>
            <person name="Shu S."/>
            <person name="Sims D."/>
            <person name="Kennedy M."/>
            <person name="Amirebrahimi M."/>
            <person name="Weers B.D."/>
            <person name="McKinley B."/>
            <person name="Mattison A."/>
            <person name="Morishige D.T."/>
            <person name="Grimwood J."/>
            <person name="Schmutz J."/>
            <person name="Mullet J.E."/>
        </authorList>
    </citation>
    <scope>NUCLEOTIDE SEQUENCE [LARGE SCALE GENOMIC DNA]</scope>
    <source>
        <strain evidence="3">cv. BTx623</strain>
    </source>
</reference>
<feature type="region of interest" description="Disordered" evidence="1">
    <location>
        <begin position="46"/>
        <end position="137"/>
    </location>
</feature>
<dbReference type="AlphaFoldDB" id="A0A1Z5R8E2"/>
<keyword evidence="3" id="KW-1185">Reference proteome</keyword>
<evidence type="ECO:0000313" key="3">
    <source>
        <dbReference type="Proteomes" id="UP000000768"/>
    </source>
</evidence>
<dbReference type="ExpressionAtlas" id="A0A1Z5R8E2">
    <property type="expression patterns" value="baseline"/>
</dbReference>
<organism evidence="2 3">
    <name type="scientific">Sorghum bicolor</name>
    <name type="common">Sorghum</name>
    <name type="synonym">Sorghum vulgare</name>
    <dbReference type="NCBI Taxonomy" id="4558"/>
    <lineage>
        <taxon>Eukaryota</taxon>
        <taxon>Viridiplantae</taxon>
        <taxon>Streptophyta</taxon>
        <taxon>Embryophyta</taxon>
        <taxon>Tracheophyta</taxon>
        <taxon>Spermatophyta</taxon>
        <taxon>Magnoliopsida</taxon>
        <taxon>Liliopsida</taxon>
        <taxon>Poales</taxon>
        <taxon>Poaceae</taxon>
        <taxon>PACMAD clade</taxon>
        <taxon>Panicoideae</taxon>
        <taxon>Andropogonodae</taxon>
        <taxon>Andropogoneae</taxon>
        <taxon>Sorghinae</taxon>
        <taxon>Sorghum</taxon>
    </lineage>
</organism>
<dbReference type="Proteomes" id="UP000000768">
    <property type="component" value="Chromosome 7"/>
</dbReference>
<accession>A0A1Z5R8E2</accession>
<gene>
    <name evidence="2" type="ORF">SORBI_3007G066566</name>
</gene>
<evidence type="ECO:0000313" key="2">
    <source>
        <dbReference type="EMBL" id="OQU80010.1"/>
    </source>
</evidence>
<reference evidence="2 3" key="1">
    <citation type="journal article" date="2009" name="Nature">
        <title>The Sorghum bicolor genome and the diversification of grasses.</title>
        <authorList>
            <person name="Paterson A.H."/>
            <person name="Bowers J.E."/>
            <person name="Bruggmann R."/>
            <person name="Dubchak I."/>
            <person name="Grimwood J."/>
            <person name="Gundlach H."/>
            <person name="Haberer G."/>
            <person name="Hellsten U."/>
            <person name="Mitros T."/>
            <person name="Poliakov A."/>
            <person name="Schmutz J."/>
            <person name="Spannagl M."/>
            <person name="Tang H."/>
            <person name="Wang X."/>
            <person name="Wicker T."/>
            <person name="Bharti A.K."/>
            <person name="Chapman J."/>
            <person name="Feltus F.A."/>
            <person name="Gowik U."/>
            <person name="Grigoriev I.V."/>
            <person name="Lyons E."/>
            <person name="Maher C.A."/>
            <person name="Martis M."/>
            <person name="Narechania A."/>
            <person name="Otillar R.P."/>
            <person name="Penning B.W."/>
            <person name="Salamov A.A."/>
            <person name="Wang Y."/>
            <person name="Zhang L."/>
            <person name="Carpita N.C."/>
            <person name="Freeling M."/>
            <person name="Gingle A.R."/>
            <person name="Hash C.T."/>
            <person name="Keller B."/>
            <person name="Klein P."/>
            <person name="Kresovich S."/>
            <person name="McCann M.C."/>
            <person name="Ming R."/>
            <person name="Peterson D.G."/>
            <person name="Mehboob-ur-Rahman"/>
            <person name="Ware D."/>
            <person name="Westhoff P."/>
            <person name="Mayer K.F."/>
            <person name="Messing J."/>
            <person name="Rokhsar D.S."/>
        </authorList>
    </citation>
    <scope>NUCLEOTIDE SEQUENCE [LARGE SCALE GENOMIC DNA]</scope>
    <source>
        <strain evidence="3">cv. BTx623</strain>
    </source>
</reference>
<sequence length="308" mass="33670">MEEPPQQQQQQTPHCVKKTAKQKRKSVDYSNVLLALPFCPLPAKKMVPGAAGKERAATNNNTTGGGPSISGNKNPKAARAPKKEAPMKGCLGKSMNHKAAHAPNDAPTERNLGIIKQPNFSNPGDDIMEGHSSDVTEPNEEAGTVLLQNPGNAEDTLEEDPAVQQPNDVNTEQQTIEEQAVVENQQDIVVNQQHLPEEQAGIVREQNIQNAIEENVPEDHAVFADIFNFPLNNELVDLGQIEDIMEDPAGVENKQNIINNQQHIPDQQAGIVQQQNPAENAIEVAEDDPTVFGDIFDFPLNNQLMDLD</sequence>